<reference evidence="2" key="1">
    <citation type="submission" date="2024-10" db="EMBL/GenBank/DDBJ databases">
        <authorList>
            <person name="Ryan C."/>
        </authorList>
    </citation>
    <scope>NUCLEOTIDE SEQUENCE [LARGE SCALE GENOMIC DNA]</scope>
</reference>
<evidence type="ECO:0000259" key="1">
    <source>
        <dbReference type="Pfam" id="PF03478"/>
    </source>
</evidence>
<organism evidence="2 3">
    <name type="scientific">Urochloa decumbens</name>
    <dbReference type="NCBI Taxonomy" id="240449"/>
    <lineage>
        <taxon>Eukaryota</taxon>
        <taxon>Viridiplantae</taxon>
        <taxon>Streptophyta</taxon>
        <taxon>Embryophyta</taxon>
        <taxon>Tracheophyta</taxon>
        <taxon>Spermatophyta</taxon>
        <taxon>Magnoliopsida</taxon>
        <taxon>Liliopsida</taxon>
        <taxon>Poales</taxon>
        <taxon>Poaceae</taxon>
        <taxon>PACMAD clade</taxon>
        <taxon>Panicoideae</taxon>
        <taxon>Panicodae</taxon>
        <taxon>Paniceae</taxon>
        <taxon>Melinidinae</taxon>
        <taxon>Urochloa</taxon>
    </lineage>
</organism>
<dbReference type="Gene3D" id="1.20.1280.50">
    <property type="match status" value="1"/>
</dbReference>
<keyword evidence="3" id="KW-1185">Reference proteome</keyword>
<dbReference type="Pfam" id="PF03478">
    <property type="entry name" value="Beta-prop_KIB1-4"/>
    <property type="match status" value="1"/>
</dbReference>
<dbReference type="Proteomes" id="UP001497457">
    <property type="component" value="Chromosome 35b"/>
</dbReference>
<dbReference type="AlphaFoldDB" id="A0ABC9E168"/>
<dbReference type="PANTHER" id="PTHR36901">
    <property type="entry name" value="F-BOX DOMAIN CONTAINING PROTEIN, EXPRESSED-RELATED"/>
    <property type="match status" value="1"/>
</dbReference>
<protein>
    <recommendedName>
        <fullName evidence="1">KIB1-4 beta-propeller domain-containing protein</fullName>
    </recommendedName>
</protein>
<gene>
    <name evidence="2" type="ORF">URODEC1_LOCUS90495</name>
</gene>
<dbReference type="InterPro" id="IPR036047">
    <property type="entry name" value="F-box-like_dom_sf"/>
</dbReference>
<evidence type="ECO:0000313" key="2">
    <source>
        <dbReference type="EMBL" id="CAL5048524.1"/>
    </source>
</evidence>
<feature type="domain" description="KIB1-4 beta-propeller" evidence="1">
    <location>
        <begin position="92"/>
        <end position="354"/>
    </location>
</feature>
<evidence type="ECO:0000313" key="3">
    <source>
        <dbReference type="Proteomes" id="UP001497457"/>
    </source>
</evidence>
<dbReference type="InterPro" id="IPR005174">
    <property type="entry name" value="KIB1-4_b-propeller"/>
</dbReference>
<proteinExistence type="predicted"/>
<sequence length="409" mass="45691">MKRRGSDGWSTLPCDLLGEICSHLSTDADRLHVHQVCAHWRAWTSPLAAFRPWIVARVSRLAAPGDDDPDHSAWFPCRLHPRKVETGRRPPAGLPYCRGASRGWLALADDAQSPTRLVLWDPASGAEVPLPCLSSVCQVFLSGDPLGPADWMAVASQRRGGRITKSFFWRPGDTAWSSLYERPTAGVFSVAFHGGRVFYMDLRSLLAVYDLNLGAPRRPPARAGMSASLGCEVERLCRCDRLVHLAHESVLVSCNGELLLVVLRSGTTCQRGGRPPPPSSRVSPPCSSFADVYKLDWTPERGVEVGDRVMDLGDHSLFLGLSESFALSAKECPAIRRNHIYCLARNWHDCFRPRNRKRKLLEDWAFVFDLGSGTLKGIPCPEELRDEEPNWWACSWLYLRSPLLKKQQQ</sequence>
<dbReference type="PANTHER" id="PTHR36901:SF6">
    <property type="entry name" value="OS05G0150100 PROTEIN"/>
    <property type="match status" value="1"/>
</dbReference>
<dbReference type="SUPFAM" id="SSF81383">
    <property type="entry name" value="F-box domain"/>
    <property type="match status" value="1"/>
</dbReference>
<dbReference type="EMBL" id="OZ075145">
    <property type="protein sequence ID" value="CAL5048524.1"/>
    <property type="molecule type" value="Genomic_DNA"/>
</dbReference>
<accession>A0ABC9E168</accession>
<name>A0ABC9E168_9POAL</name>